<evidence type="ECO:0000313" key="4">
    <source>
        <dbReference type="Proteomes" id="UP000629420"/>
    </source>
</evidence>
<dbReference type="Pfam" id="PF00326">
    <property type="entry name" value="Peptidase_S9"/>
    <property type="match status" value="1"/>
</dbReference>
<reference evidence="3 4" key="1">
    <citation type="submission" date="2021-01" db="EMBL/GenBank/DDBJ databases">
        <title>Aequorivita sp. strain KX20305, a bacterium isolated from the sediment collected at a cold seep field in South China Sea.</title>
        <authorList>
            <person name="Zhang H."/>
            <person name="Li C."/>
        </authorList>
    </citation>
    <scope>NUCLEOTIDE SEQUENCE [LARGE SCALE GENOMIC DNA]</scope>
    <source>
        <strain evidence="3 4">KX20305</strain>
    </source>
</reference>
<evidence type="ECO:0000259" key="2">
    <source>
        <dbReference type="Pfam" id="PF00326"/>
    </source>
</evidence>
<protein>
    <submittedName>
        <fullName evidence="3">S9 family peptidase</fullName>
    </submittedName>
</protein>
<dbReference type="Proteomes" id="UP000629420">
    <property type="component" value="Chromosome"/>
</dbReference>
<proteinExistence type="predicted"/>
<dbReference type="InterPro" id="IPR011042">
    <property type="entry name" value="6-blade_b-propeller_TolB-like"/>
</dbReference>
<dbReference type="RefSeq" id="WP_202336269.1">
    <property type="nucleotide sequence ID" value="NZ_CP068439.1"/>
</dbReference>
<dbReference type="Gene3D" id="3.40.50.1820">
    <property type="entry name" value="alpha/beta hydrolase"/>
    <property type="match status" value="1"/>
</dbReference>
<keyword evidence="1" id="KW-0378">Hydrolase</keyword>
<dbReference type="Gene3D" id="2.120.10.30">
    <property type="entry name" value="TolB, C-terminal domain"/>
    <property type="match status" value="1"/>
</dbReference>
<dbReference type="EMBL" id="CP068439">
    <property type="protein sequence ID" value="QQX76465.1"/>
    <property type="molecule type" value="Genomic_DNA"/>
</dbReference>
<sequence length="893" mass="102771">MFNTLKHNIIHNILSKIGIGDTAYRPSMIVFMLILILCSRQPSDAQNVLQVVEEGKEKHQKPYPYGLDKVWSNNVSVNAMSPNGNWIVFTESFSIGENIMYLRQIDKDTNIRLQESFKNRFSENNQWFGSLSQANNLVLINLENGQSKKFGSVQEFEFSFDGRFLGLLQKDTDDTSLLKIIDLKNNRDRLVQKINKFVWNPTDNSLLAVKTANENAIFIYNAANGIEVQIEKVPFGNVEFLKWNETGSAAIVMGFTKKRQRMGVYYPKTGFVSFKDDLMERYLPDFELANKEPFLSKDGTTVLFFRKQKGQKLGTEDKVEIWKTSDPLLYPSLKLRKNFIYPFLLTAWFPQGEMLKEIASPQFPTAEMDIEHGFALVYNELQYGDQNTEFLKVDIYCKDIQTGEMHLIVAEQSLNDLVSISPSGKYVAYFKNGDWWIYDVRKNQAKCLTQGLATNFQDRDDDFPKNRIEVYGRPAWLKDDSKIIVFNKYDLWAVNTDGNEAKRITNGKEKECRYILRSKNNIEDYYRLTVGTFGGRIVDLEGDTLLLKINYELQAMGISLLGQDFSTTNLIFGDKSIFQAYQSSDGKKVIYSTESTIQPKALHYYNLKTGIGGLIYQSNAELLEYDLGQKNFIEYTIRDKKLRGILMYPTNFDPSKKYPLIVNIYEKTSRNAMEFYPPTGYNFQGFSLLDYTSSGYFVLLPDISYEIGKPGLSALECVNVATDTALKNKSIDAERIGLIGHSFGGYETAFIATQTDRFATYVAGAAATDLTSHYHGVNWNNSATDLWRYEDQQWRMGFSYYENKQAYLRNSPLEYVTDVKRPILLWTGDKDYQVAWIQSLEMYIALRRLKKEASLILVKDEGHSPWDTEKQLLLSTEIKKWFERHLKKENGAS</sequence>
<dbReference type="PANTHER" id="PTHR42776">
    <property type="entry name" value="SERINE PEPTIDASE S9 FAMILY MEMBER"/>
    <property type="match status" value="1"/>
</dbReference>
<feature type="domain" description="Peptidase S9 prolyl oligopeptidase catalytic" evidence="2">
    <location>
        <begin position="721"/>
        <end position="888"/>
    </location>
</feature>
<dbReference type="PANTHER" id="PTHR42776:SF27">
    <property type="entry name" value="DIPEPTIDYL PEPTIDASE FAMILY MEMBER 6"/>
    <property type="match status" value="1"/>
</dbReference>
<evidence type="ECO:0000313" key="3">
    <source>
        <dbReference type="EMBL" id="QQX76465.1"/>
    </source>
</evidence>
<dbReference type="SUPFAM" id="SSF82171">
    <property type="entry name" value="DPP6 N-terminal domain-like"/>
    <property type="match status" value="1"/>
</dbReference>
<organism evidence="3 4">
    <name type="scientific">Aequorivita iocasae</name>
    <dbReference type="NCBI Taxonomy" id="2803865"/>
    <lineage>
        <taxon>Bacteria</taxon>
        <taxon>Pseudomonadati</taxon>
        <taxon>Bacteroidota</taxon>
        <taxon>Flavobacteriia</taxon>
        <taxon>Flavobacteriales</taxon>
        <taxon>Flavobacteriaceae</taxon>
        <taxon>Aequorivita</taxon>
    </lineage>
</organism>
<name>A0ABX7DRM9_9FLAO</name>
<dbReference type="SUPFAM" id="SSF53474">
    <property type="entry name" value="alpha/beta-Hydrolases"/>
    <property type="match status" value="1"/>
</dbReference>
<keyword evidence="4" id="KW-1185">Reference proteome</keyword>
<dbReference type="InterPro" id="IPR001375">
    <property type="entry name" value="Peptidase_S9_cat"/>
</dbReference>
<evidence type="ECO:0000256" key="1">
    <source>
        <dbReference type="ARBA" id="ARBA00022801"/>
    </source>
</evidence>
<dbReference type="InterPro" id="IPR029058">
    <property type="entry name" value="AB_hydrolase_fold"/>
</dbReference>
<accession>A0ABX7DRM9</accession>
<gene>
    <name evidence="3" type="ORF">JK629_14245</name>
</gene>